<dbReference type="PROSITE" id="PS01005">
    <property type="entry name" value="FORMATE_NITRITE_TP_1"/>
    <property type="match status" value="1"/>
</dbReference>
<dbReference type="RefSeq" id="WP_116496984.1">
    <property type="nucleotide sequence ID" value="NZ_QENZ01000006.1"/>
</dbReference>
<feature type="transmembrane region" description="Helical" evidence="7">
    <location>
        <begin position="192"/>
        <end position="222"/>
    </location>
</feature>
<comment type="subcellular location">
    <subcellularLocation>
        <location evidence="1">Membrane</location>
        <topology evidence="1">Multi-pass membrane protein</topology>
    </subcellularLocation>
</comment>
<dbReference type="OrthoDB" id="9786493at2"/>
<name>A0A7L4UPS3_BALHA</name>
<evidence type="ECO:0000256" key="6">
    <source>
        <dbReference type="ARBA" id="ARBA00049660"/>
    </source>
</evidence>
<gene>
    <name evidence="8" type="ORF">C7377_1773</name>
</gene>
<evidence type="ECO:0000256" key="7">
    <source>
        <dbReference type="SAM" id="Phobius"/>
    </source>
</evidence>
<keyword evidence="3 7" id="KW-0812">Transmembrane</keyword>
<accession>A0A7L4UPS3</accession>
<feature type="transmembrane region" description="Helical" evidence="7">
    <location>
        <begin position="234"/>
        <end position="256"/>
    </location>
</feature>
<dbReference type="NCBIfam" id="TIGR00790">
    <property type="entry name" value="fnt"/>
    <property type="match status" value="1"/>
</dbReference>
<evidence type="ECO:0000256" key="2">
    <source>
        <dbReference type="ARBA" id="ARBA00022448"/>
    </source>
</evidence>
<evidence type="ECO:0000313" key="8">
    <source>
        <dbReference type="EMBL" id="PVX49360.1"/>
    </source>
</evidence>
<feature type="transmembrane region" description="Helical" evidence="7">
    <location>
        <begin position="154"/>
        <end position="180"/>
    </location>
</feature>
<dbReference type="PANTHER" id="PTHR30520:SF6">
    <property type="entry name" value="FORMATE_NITRATE FAMILY TRANSPORTER (EUROFUNG)"/>
    <property type="match status" value="1"/>
</dbReference>
<feature type="transmembrane region" description="Helical" evidence="7">
    <location>
        <begin position="29"/>
        <end position="54"/>
    </location>
</feature>
<feature type="transmembrane region" description="Helical" evidence="7">
    <location>
        <begin position="113"/>
        <end position="133"/>
    </location>
</feature>
<dbReference type="InterPro" id="IPR024002">
    <property type="entry name" value="For/NO2_transpt_CS"/>
</dbReference>
<dbReference type="Proteomes" id="UP000251835">
    <property type="component" value="Unassembled WGS sequence"/>
</dbReference>
<dbReference type="AlphaFoldDB" id="A0A7L4UPS3"/>
<sequence length="260" mass="28634">MNFYNSKEIVQQVNQVATSKANTHWRKTFVASLLAGGYIAMGSFLALMIGGAIPEIAQTNPGLQKLVFGGVFPLGLILVAVAGADLFTGNTAYFVPSVFSKRMSFKVPLKNWGIVYIGNFIGSLVVAWLFAYYTGMLKDSITLESTIAIGEKKVAYPFMVTLVKGIVCNWMVALAMWMAFASKDVVSKIVAIWFPIMAFVAMGFEHCVANMFFIPTAIFYGADITWTQFFIDNLIPVTIGNIIGGAFFVGTAYWYLYDKE</sequence>
<organism evidence="8 9">
    <name type="scientific">Balneicella halophila</name>
    <dbReference type="NCBI Taxonomy" id="1537566"/>
    <lineage>
        <taxon>Bacteria</taxon>
        <taxon>Pseudomonadati</taxon>
        <taxon>Bacteroidota</taxon>
        <taxon>Bacteroidia</taxon>
        <taxon>Bacteroidales</taxon>
        <taxon>Balneicellaceae</taxon>
        <taxon>Balneicella</taxon>
    </lineage>
</organism>
<proteinExistence type="inferred from homology"/>
<comment type="caution">
    <text evidence="8">The sequence shown here is derived from an EMBL/GenBank/DDBJ whole genome shotgun (WGS) entry which is preliminary data.</text>
</comment>
<keyword evidence="9" id="KW-1185">Reference proteome</keyword>
<evidence type="ECO:0000256" key="5">
    <source>
        <dbReference type="ARBA" id="ARBA00023136"/>
    </source>
</evidence>
<dbReference type="Pfam" id="PF01226">
    <property type="entry name" value="Form_Nir_trans"/>
    <property type="match status" value="1"/>
</dbReference>
<reference evidence="8 9" key="1">
    <citation type="submission" date="2018-05" db="EMBL/GenBank/DDBJ databases">
        <title>Genomic Encyclopedia of Type Strains, Phase IV (KMG-IV): sequencing the most valuable type-strain genomes for metagenomic binning, comparative biology and taxonomic classification.</title>
        <authorList>
            <person name="Goeker M."/>
        </authorList>
    </citation>
    <scope>NUCLEOTIDE SEQUENCE [LARGE SCALE GENOMIC DNA]</scope>
    <source>
        <strain evidence="8 9">DSM 28579</strain>
    </source>
</reference>
<dbReference type="EMBL" id="QENZ01000006">
    <property type="protein sequence ID" value="PVX49360.1"/>
    <property type="molecule type" value="Genomic_DNA"/>
</dbReference>
<dbReference type="PANTHER" id="PTHR30520">
    <property type="entry name" value="FORMATE TRANSPORTER-RELATED"/>
    <property type="match status" value="1"/>
</dbReference>
<dbReference type="InterPro" id="IPR023271">
    <property type="entry name" value="Aquaporin-like"/>
</dbReference>
<dbReference type="InterPro" id="IPR000292">
    <property type="entry name" value="For/NO2_transpt"/>
</dbReference>
<protein>
    <submittedName>
        <fullName evidence="8">Formate/nitrite transporter</fullName>
    </submittedName>
</protein>
<dbReference type="Gene3D" id="1.20.1080.10">
    <property type="entry name" value="Glycerol uptake facilitator protein"/>
    <property type="match status" value="1"/>
</dbReference>
<dbReference type="GO" id="GO:0005886">
    <property type="term" value="C:plasma membrane"/>
    <property type="evidence" value="ECO:0007669"/>
    <property type="project" value="TreeGrafter"/>
</dbReference>
<keyword evidence="5 7" id="KW-0472">Membrane</keyword>
<dbReference type="GO" id="GO:0015499">
    <property type="term" value="F:formate transmembrane transporter activity"/>
    <property type="evidence" value="ECO:0007669"/>
    <property type="project" value="TreeGrafter"/>
</dbReference>
<evidence type="ECO:0000313" key="9">
    <source>
        <dbReference type="Proteomes" id="UP000251835"/>
    </source>
</evidence>
<comment type="similarity">
    <text evidence="6">Belongs to the FNT transporter (TC 1.A.16) family.</text>
</comment>
<feature type="transmembrane region" description="Helical" evidence="7">
    <location>
        <begin position="66"/>
        <end position="93"/>
    </location>
</feature>
<evidence type="ECO:0000256" key="3">
    <source>
        <dbReference type="ARBA" id="ARBA00022692"/>
    </source>
</evidence>
<dbReference type="FunFam" id="1.20.1080.10:FF:000011">
    <property type="entry name" value="Formate family transporter"/>
    <property type="match status" value="1"/>
</dbReference>
<keyword evidence="4 7" id="KW-1133">Transmembrane helix</keyword>
<evidence type="ECO:0000256" key="1">
    <source>
        <dbReference type="ARBA" id="ARBA00004141"/>
    </source>
</evidence>
<keyword evidence="2" id="KW-0813">Transport</keyword>
<evidence type="ECO:0000256" key="4">
    <source>
        <dbReference type="ARBA" id="ARBA00022989"/>
    </source>
</evidence>